<dbReference type="CDD" id="cd01725">
    <property type="entry name" value="LSm2"/>
    <property type="match status" value="1"/>
</dbReference>
<keyword evidence="7" id="KW-0539">Nucleus</keyword>
<feature type="domain" description="Sm" evidence="10">
    <location>
        <begin position="939"/>
        <end position="1013"/>
    </location>
</feature>
<keyword evidence="4" id="KW-0747">Spliceosome</keyword>
<feature type="region of interest" description="Disordered" evidence="9">
    <location>
        <begin position="547"/>
        <end position="571"/>
    </location>
</feature>
<dbReference type="InterPro" id="IPR010920">
    <property type="entry name" value="LSM_dom_sf"/>
</dbReference>
<keyword evidence="8" id="KW-0687">Ribonucleoprotein</keyword>
<name>A0A9P4QBZ2_9PEZI</name>
<dbReference type="GO" id="GO:0003723">
    <property type="term" value="F:RNA binding"/>
    <property type="evidence" value="ECO:0007669"/>
    <property type="project" value="UniProtKB-KW"/>
</dbReference>
<dbReference type="PROSITE" id="PS52002">
    <property type="entry name" value="SM"/>
    <property type="match status" value="1"/>
</dbReference>
<evidence type="ECO:0000256" key="1">
    <source>
        <dbReference type="ARBA" id="ARBA00004123"/>
    </source>
</evidence>
<dbReference type="GO" id="GO:0000932">
    <property type="term" value="C:P-body"/>
    <property type="evidence" value="ECO:0007669"/>
    <property type="project" value="TreeGrafter"/>
</dbReference>
<keyword evidence="6" id="KW-0508">mRNA splicing</keyword>
<feature type="compositionally biased region" description="Low complexity" evidence="9">
    <location>
        <begin position="460"/>
        <end position="470"/>
    </location>
</feature>
<gene>
    <name evidence="11" type="ORF">K431DRAFT_217484</name>
</gene>
<feature type="compositionally biased region" description="Polar residues" evidence="9">
    <location>
        <begin position="471"/>
        <end position="480"/>
    </location>
</feature>
<evidence type="ECO:0000256" key="5">
    <source>
        <dbReference type="ARBA" id="ARBA00022884"/>
    </source>
</evidence>
<dbReference type="InterPro" id="IPR047575">
    <property type="entry name" value="Sm"/>
</dbReference>
<accession>A0A9P4QBZ2</accession>
<dbReference type="GO" id="GO:0008757">
    <property type="term" value="F:S-adenosylmethionine-dependent methyltransferase activity"/>
    <property type="evidence" value="ECO:0007669"/>
    <property type="project" value="InterPro"/>
</dbReference>
<evidence type="ECO:0000256" key="4">
    <source>
        <dbReference type="ARBA" id="ARBA00022728"/>
    </source>
</evidence>
<feature type="compositionally biased region" description="Polar residues" evidence="9">
    <location>
        <begin position="556"/>
        <end position="566"/>
    </location>
</feature>
<evidence type="ECO:0000256" key="7">
    <source>
        <dbReference type="ARBA" id="ARBA00023242"/>
    </source>
</evidence>
<organism evidence="11 12">
    <name type="scientific">Polychaeton citri CBS 116435</name>
    <dbReference type="NCBI Taxonomy" id="1314669"/>
    <lineage>
        <taxon>Eukaryota</taxon>
        <taxon>Fungi</taxon>
        <taxon>Dikarya</taxon>
        <taxon>Ascomycota</taxon>
        <taxon>Pezizomycotina</taxon>
        <taxon>Dothideomycetes</taxon>
        <taxon>Dothideomycetidae</taxon>
        <taxon>Capnodiales</taxon>
        <taxon>Capnodiaceae</taxon>
        <taxon>Polychaeton</taxon>
    </lineage>
</organism>
<evidence type="ECO:0000313" key="11">
    <source>
        <dbReference type="EMBL" id="KAF2724413.1"/>
    </source>
</evidence>
<proteinExistence type="inferred from homology"/>
<dbReference type="GO" id="GO:0071011">
    <property type="term" value="C:precatalytic spliceosome"/>
    <property type="evidence" value="ECO:0007669"/>
    <property type="project" value="TreeGrafter"/>
</dbReference>
<comment type="subcellular location">
    <subcellularLocation>
        <location evidence="1">Nucleus</location>
    </subcellularLocation>
</comment>
<reference evidence="11" key="1">
    <citation type="journal article" date="2020" name="Stud. Mycol.">
        <title>101 Dothideomycetes genomes: a test case for predicting lifestyles and emergence of pathogens.</title>
        <authorList>
            <person name="Haridas S."/>
            <person name="Albert R."/>
            <person name="Binder M."/>
            <person name="Bloem J."/>
            <person name="Labutti K."/>
            <person name="Salamov A."/>
            <person name="Andreopoulos B."/>
            <person name="Baker S."/>
            <person name="Barry K."/>
            <person name="Bills G."/>
            <person name="Bluhm B."/>
            <person name="Cannon C."/>
            <person name="Castanera R."/>
            <person name="Culley D."/>
            <person name="Daum C."/>
            <person name="Ezra D."/>
            <person name="Gonzalez J."/>
            <person name="Henrissat B."/>
            <person name="Kuo A."/>
            <person name="Liang C."/>
            <person name="Lipzen A."/>
            <person name="Lutzoni F."/>
            <person name="Magnuson J."/>
            <person name="Mondo S."/>
            <person name="Nolan M."/>
            <person name="Ohm R."/>
            <person name="Pangilinan J."/>
            <person name="Park H.-J."/>
            <person name="Ramirez L."/>
            <person name="Alfaro M."/>
            <person name="Sun H."/>
            <person name="Tritt A."/>
            <person name="Yoshinaga Y."/>
            <person name="Zwiers L.-H."/>
            <person name="Turgeon B."/>
            <person name="Goodwin S."/>
            <person name="Spatafora J."/>
            <person name="Crous P."/>
            <person name="Grigoriev I."/>
        </authorList>
    </citation>
    <scope>NUCLEOTIDE SEQUENCE</scope>
    <source>
        <strain evidence="11">CBS 116435</strain>
    </source>
</reference>
<keyword evidence="3" id="KW-0507">mRNA processing</keyword>
<dbReference type="FunFam" id="2.30.30.100:FF:000053">
    <property type="entry name" value="U6 snRNA-associated Sm-like protein LSm2"/>
    <property type="match status" value="1"/>
</dbReference>
<evidence type="ECO:0000256" key="2">
    <source>
        <dbReference type="ARBA" id="ARBA00006850"/>
    </source>
</evidence>
<evidence type="ECO:0000256" key="3">
    <source>
        <dbReference type="ARBA" id="ARBA00022664"/>
    </source>
</evidence>
<dbReference type="GO" id="GO:0005688">
    <property type="term" value="C:U6 snRNP"/>
    <property type="evidence" value="ECO:0007669"/>
    <property type="project" value="TreeGrafter"/>
</dbReference>
<keyword evidence="5" id="KW-0694">RNA-binding</keyword>
<feature type="region of interest" description="Disordered" evidence="9">
    <location>
        <begin position="454"/>
        <end position="492"/>
    </location>
</feature>
<dbReference type="AlphaFoldDB" id="A0A9P4QBZ2"/>
<dbReference type="EMBL" id="MU003771">
    <property type="protein sequence ID" value="KAF2724413.1"/>
    <property type="molecule type" value="Genomic_DNA"/>
</dbReference>
<dbReference type="InterPro" id="IPR013216">
    <property type="entry name" value="Methyltransf_11"/>
</dbReference>
<evidence type="ECO:0000313" key="12">
    <source>
        <dbReference type="Proteomes" id="UP000799441"/>
    </source>
</evidence>
<dbReference type="Gene3D" id="3.40.50.150">
    <property type="entry name" value="Vaccinia Virus protein VP39"/>
    <property type="match status" value="1"/>
</dbReference>
<protein>
    <recommendedName>
        <fullName evidence="10">Sm domain-containing protein</fullName>
    </recommendedName>
</protein>
<evidence type="ECO:0000256" key="6">
    <source>
        <dbReference type="ARBA" id="ARBA00023187"/>
    </source>
</evidence>
<dbReference type="PANTHER" id="PTHR13829:SF2">
    <property type="entry name" value="U6 SNRNA-ASSOCIATED SM-LIKE PROTEIN LSM2"/>
    <property type="match status" value="1"/>
</dbReference>
<dbReference type="InterPro" id="IPR029063">
    <property type="entry name" value="SAM-dependent_MTases_sf"/>
</dbReference>
<dbReference type="GO" id="GO:0000398">
    <property type="term" value="P:mRNA splicing, via spliceosome"/>
    <property type="evidence" value="ECO:0007669"/>
    <property type="project" value="TreeGrafter"/>
</dbReference>
<keyword evidence="12" id="KW-1185">Reference proteome</keyword>
<dbReference type="SUPFAM" id="SSF53335">
    <property type="entry name" value="S-adenosyl-L-methionine-dependent methyltransferases"/>
    <property type="match status" value="1"/>
</dbReference>
<dbReference type="SUPFAM" id="SSF50182">
    <property type="entry name" value="Sm-like ribonucleoproteins"/>
    <property type="match status" value="1"/>
</dbReference>
<dbReference type="Pfam" id="PF01423">
    <property type="entry name" value="LSM"/>
    <property type="match status" value="1"/>
</dbReference>
<dbReference type="SMART" id="SM00651">
    <property type="entry name" value="Sm"/>
    <property type="match status" value="1"/>
</dbReference>
<dbReference type="GO" id="GO:0046540">
    <property type="term" value="C:U4/U6 x U5 tri-snRNP complex"/>
    <property type="evidence" value="ECO:0007669"/>
    <property type="project" value="TreeGrafter"/>
</dbReference>
<dbReference type="InterPro" id="IPR001163">
    <property type="entry name" value="Sm_dom_euk/arc"/>
</dbReference>
<sequence length="1033" mass="115042">MAGVLLPSSTFVPSLQTRMAPKPRNTIIEDTPQISRRRAPPQQINFHRNMASPTSEDFPTPRGNISIILEESVSGSECSSDVESDNGSMWSKRSSDSEFDEMYDMSGSESGEFPIKLSHSVKKRADTGRRSRFPSIVIPSPSEWPTIDKMKKSAVTPLSPPSKIEITMASLAKLQSHNLEIPSRSTAPSLDGSMTSEELASISSCPSTPDIENQSVNENAWEVPLQLDPSAIHMLHQIDPEDQHSGEDHQMETVIEVSEEATAEMREIVESPGFGLRLQTQALTRAEPHDADDEFSPLSIPTPGGFFSSLDSVARHTWAGVDDEVKTGVAAEFYGVPFRSPRESAPPTSIATSFYNVPWTERPSNPVEQTVTVASPLTEGPTTARRIFSPTDTVLEVNEIDENYDSQLMQKAEVNIDRTQMWLSKQDDYMQHVCADEEDEDVLDSFKDVEDAVPKTPVEASPSSAAFSPSKTSVHSIATQKDSEKDGRRISPIHDGTFWEGWRQQKRSARARDVFQHRQARAEAEHVRRTSCLKQHRGQLLGKFESFTADRPSPSRPISSMLPTISSEDESRSSLIGQAERERETLQQINPSAWHVQAEKEILGGQLLTSPIVQSFKGRSDVRILDVAGQAQCSWAWSVALDHPSAEVYTTVFTDVEAHVAESNFQGPENHIVMAAPKLWELPFDDNMFDVVSARNLYAHLRTLIPHGEISDEWDLTLQECLRVLKPGGYLEFDLLDAELAQAHSAGQALSVEFAFKLKTRGYDPCAGKNFLPRLKRAGFEHIKRAWMVLPVADVVPRFIDSGRHVSGQLPERLISINGSVSQFAAPLTGSTKDVRAITGLVGARNWEQWMLKLNSELGRSEEACLEGVAKALQESGRGNAAWRCLVGWARKGMPIFIITRLVSLSALRHKNVHWYRSQISRLVSSSFRHCYYIWKGVKLGTFFKTLVNTEVTVELKNDISIRGTLKSVDQYLNIKLDDISVVDELKYPHLSSVKNVFIRGSVVRYVHLSAASVDTTLLEDATRRGRVAHRPE</sequence>
<dbReference type="OrthoDB" id="10256176at2759"/>
<dbReference type="Gene3D" id="2.30.30.100">
    <property type="match status" value="1"/>
</dbReference>
<dbReference type="GO" id="GO:1990726">
    <property type="term" value="C:Lsm1-7-Pat1 complex"/>
    <property type="evidence" value="ECO:0007669"/>
    <property type="project" value="TreeGrafter"/>
</dbReference>
<evidence type="ECO:0000259" key="10">
    <source>
        <dbReference type="PROSITE" id="PS52002"/>
    </source>
</evidence>
<comment type="similarity">
    <text evidence="2">Belongs to the snRNP Sm proteins family.</text>
</comment>
<dbReference type="PANTHER" id="PTHR13829">
    <property type="entry name" value="SNRNP CORE PROTEIN FAMILY MEMBER"/>
    <property type="match status" value="1"/>
</dbReference>
<evidence type="ECO:0000256" key="8">
    <source>
        <dbReference type="ARBA" id="ARBA00023274"/>
    </source>
</evidence>
<evidence type="ECO:0000256" key="9">
    <source>
        <dbReference type="SAM" id="MobiDB-lite"/>
    </source>
</evidence>
<dbReference type="Proteomes" id="UP000799441">
    <property type="component" value="Unassembled WGS sequence"/>
</dbReference>
<dbReference type="InterPro" id="IPR016654">
    <property type="entry name" value="U6_snRNA_Lsm2"/>
</dbReference>
<dbReference type="GO" id="GO:0071013">
    <property type="term" value="C:catalytic step 2 spliceosome"/>
    <property type="evidence" value="ECO:0007669"/>
    <property type="project" value="TreeGrafter"/>
</dbReference>
<comment type="caution">
    <text evidence="11">The sequence shown here is derived from an EMBL/GenBank/DDBJ whole genome shotgun (WGS) entry which is preliminary data.</text>
</comment>
<dbReference type="Pfam" id="PF08241">
    <property type="entry name" value="Methyltransf_11"/>
    <property type="match status" value="1"/>
</dbReference>